<feature type="compositionally biased region" description="Basic and acidic residues" evidence="1">
    <location>
        <begin position="790"/>
        <end position="811"/>
    </location>
</feature>
<feature type="compositionally biased region" description="Basic and acidic residues" evidence="1">
    <location>
        <begin position="848"/>
        <end position="865"/>
    </location>
</feature>
<feature type="compositionally biased region" description="Polar residues" evidence="1">
    <location>
        <begin position="151"/>
        <end position="163"/>
    </location>
</feature>
<feature type="compositionally biased region" description="Basic and acidic residues" evidence="1">
    <location>
        <begin position="396"/>
        <end position="409"/>
    </location>
</feature>
<feature type="compositionally biased region" description="Basic and acidic residues" evidence="1">
    <location>
        <begin position="106"/>
        <end position="115"/>
    </location>
</feature>
<feature type="compositionally biased region" description="Basic and acidic residues" evidence="1">
    <location>
        <begin position="710"/>
        <end position="722"/>
    </location>
</feature>
<gene>
    <name evidence="2" type="ORF">QBC40DRAFT_285461</name>
</gene>
<feature type="region of interest" description="Disordered" evidence="1">
    <location>
        <begin position="710"/>
        <end position="748"/>
    </location>
</feature>
<keyword evidence="3" id="KW-1185">Reference proteome</keyword>
<feature type="compositionally biased region" description="Basic and acidic residues" evidence="1">
    <location>
        <begin position="320"/>
        <end position="337"/>
    </location>
</feature>
<reference evidence="2" key="1">
    <citation type="journal article" date="2023" name="Mol. Phylogenet. Evol.">
        <title>Genome-scale phylogeny and comparative genomics of the fungal order Sordariales.</title>
        <authorList>
            <person name="Hensen N."/>
            <person name="Bonometti L."/>
            <person name="Westerberg I."/>
            <person name="Brannstrom I.O."/>
            <person name="Guillou S."/>
            <person name="Cros-Aarteil S."/>
            <person name="Calhoun S."/>
            <person name="Haridas S."/>
            <person name="Kuo A."/>
            <person name="Mondo S."/>
            <person name="Pangilinan J."/>
            <person name="Riley R."/>
            <person name="LaButti K."/>
            <person name="Andreopoulos B."/>
            <person name="Lipzen A."/>
            <person name="Chen C."/>
            <person name="Yan M."/>
            <person name="Daum C."/>
            <person name="Ng V."/>
            <person name="Clum A."/>
            <person name="Steindorff A."/>
            <person name="Ohm R.A."/>
            <person name="Martin F."/>
            <person name="Silar P."/>
            <person name="Natvig D.O."/>
            <person name="Lalanne C."/>
            <person name="Gautier V."/>
            <person name="Ament-Velasquez S.L."/>
            <person name="Kruys A."/>
            <person name="Hutchinson M.I."/>
            <person name="Powell A.J."/>
            <person name="Barry K."/>
            <person name="Miller A.N."/>
            <person name="Grigoriev I.V."/>
            <person name="Debuchy R."/>
            <person name="Gladieux P."/>
            <person name="Hiltunen Thoren M."/>
            <person name="Johannesson H."/>
        </authorList>
    </citation>
    <scope>NUCLEOTIDE SEQUENCE</scope>
    <source>
        <strain evidence="2">CBS 315.58</strain>
    </source>
</reference>
<feature type="compositionally biased region" description="Low complexity" evidence="1">
    <location>
        <begin position="93"/>
        <end position="103"/>
    </location>
</feature>
<evidence type="ECO:0000256" key="1">
    <source>
        <dbReference type="SAM" id="MobiDB-lite"/>
    </source>
</evidence>
<feature type="region of interest" description="Disordered" evidence="1">
    <location>
        <begin position="680"/>
        <end position="699"/>
    </location>
</feature>
<dbReference type="EMBL" id="MU863962">
    <property type="protein sequence ID" value="KAK4197503.1"/>
    <property type="molecule type" value="Genomic_DNA"/>
</dbReference>
<dbReference type="Proteomes" id="UP001303160">
    <property type="component" value="Unassembled WGS sequence"/>
</dbReference>
<evidence type="ECO:0000313" key="3">
    <source>
        <dbReference type="Proteomes" id="UP001303160"/>
    </source>
</evidence>
<feature type="region of interest" description="Disordered" evidence="1">
    <location>
        <begin position="1"/>
        <end position="573"/>
    </location>
</feature>
<organism evidence="2 3">
    <name type="scientific">Triangularia verruculosa</name>
    <dbReference type="NCBI Taxonomy" id="2587418"/>
    <lineage>
        <taxon>Eukaryota</taxon>
        <taxon>Fungi</taxon>
        <taxon>Dikarya</taxon>
        <taxon>Ascomycota</taxon>
        <taxon>Pezizomycotina</taxon>
        <taxon>Sordariomycetes</taxon>
        <taxon>Sordariomycetidae</taxon>
        <taxon>Sordariales</taxon>
        <taxon>Podosporaceae</taxon>
        <taxon>Triangularia</taxon>
    </lineage>
</organism>
<sequence length="1046" mass="116138">MDRDKDTAPETRFSQTRVISPLTITSASKRRSLFSRSSSIKDEETRPASAEASPEHRVNSSTGTRIPRLSQHRSSFTLTDAYRLAQEEEEAAARGSPSPAPRSWRSRRESSEKNASRLPNVGFLGSQHRRTMTSKSTEVVAEDRAGIPTSLGAQSLRSNASDSSFDEKIRQHALAQRESEVPIQHSHSTSSKAGFGTKILETGRGLVRRSSRGGIEGGSSPRNPRPTTGGNRFSGLLSRRKRESSSSTQTPDLADWIRVGGGSAGDLVPPDSNPLSRPTSAPPDHESPEKSFAWDAENDFTAGDLQTSDSPPLNLARTNTKIDEIRALEAETSDQHGSDSSSWRNNRIDEIRNREAETLTKYPDSTAAPHEVMERGAPLEQGIPNRSRSESNTSTKMDDLRSREIEGISRRAITTAQLGKIRERNAELTSRSPSPDIMRKSSTEPLRSFSPPGEQSWRRRSDAGKTLAQPSRPGVGQDLGAEAVSGNTEIGPDIEDNERQRRTSESAGVPCRGSRGRDESRDVLRRLSAAAATGHVPDLPVSGNTESATGRERQRQPSGSLRQRMFAGAKGDGKQTVGFVGLRRNDSIESNLTKRSSFILSESDPTERIEGEMNLFAPHENQSERGSLRALSPEPAEEASDKTPKPPKPDPLTMPTPRVTGAFVETPATVKVEKIGDLSSQEHEIEPQSEKQVELPTERGRMGEIVPREAKQTQSFHGDRLLRRSSSLSVRRRARSLSRGRSLINSAKPPTVRDDILEIQRAHQIEDSTLDDIADLLLKHGAQSPESDDDKIKIETDSDNEKEGGDQDAKRLRRMSESLQKGIMNIRTAKQGIQRLEDQVAQGNVKSTTDDTPRAVHTHDNHDTDDQCPICRVNPPIATTSPTYVHLPLPRLWHQHPRFRLTFLGLCIFLLSLWYVAESWMCHLYCKPPYCAPGEPCDWDIDCPTWGYTIPTKLDEWTMGGQGKELMQGWTPEVTEWVAGLLDTIMSNDTESSITSRWSHSAKRRRRKRILRKGSRQPFERGRWGWKREHVSGMVGGEERMTADDF</sequence>
<accession>A0AAN6XCC2</accession>
<evidence type="ECO:0000313" key="2">
    <source>
        <dbReference type="EMBL" id="KAK4197503.1"/>
    </source>
</evidence>
<feature type="compositionally biased region" description="Polar residues" evidence="1">
    <location>
        <begin position="12"/>
        <end position="25"/>
    </location>
</feature>
<feature type="region of interest" description="Disordered" evidence="1">
    <location>
        <begin position="617"/>
        <end position="665"/>
    </location>
</feature>
<reference evidence="2" key="2">
    <citation type="submission" date="2023-05" db="EMBL/GenBank/DDBJ databases">
        <authorList>
            <consortium name="Lawrence Berkeley National Laboratory"/>
            <person name="Steindorff A."/>
            <person name="Hensen N."/>
            <person name="Bonometti L."/>
            <person name="Westerberg I."/>
            <person name="Brannstrom I.O."/>
            <person name="Guillou S."/>
            <person name="Cros-Aarteil S."/>
            <person name="Calhoun S."/>
            <person name="Haridas S."/>
            <person name="Kuo A."/>
            <person name="Mondo S."/>
            <person name="Pangilinan J."/>
            <person name="Riley R."/>
            <person name="Labutti K."/>
            <person name="Andreopoulos B."/>
            <person name="Lipzen A."/>
            <person name="Chen C."/>
            <person name="Yanf M."/>
            <person name="Daum C."/>
            <person name="Ng V."/>
            <person name="Clum A."/>
            <person name="Ohm R."/>
            <person name="Martin F."/>
            <person name="Silar P."/>
            <person name="Natvig D."/>
            <person name="Lalanne C."/>
            <person name="Gautier V."/>
            <person name="Ament-Velasquez S.L."/>
            <person name="Kruys A."/>
            <person name="Hutchinson M.I."/>
            <person name="Powell A.J."/>
            <person name="Barry K."/>
            <person name="Miller A.N."/>
            <person name="Grigoriev I.V."/>
            <person name="Debuchy R."/>
            <person name="Gladieux P."/>
            <person name="Thoren M.H."/>
            <person name="Johannesson H."/>
        </authorList>
    </citation>
    <scope>NUCLEOTIDE SEQUENCE</scope>
    <source>
        <strain evidence="2">CBS 315.58</strain>
    </source>
</reference>
<protein>
    <submittedName>
        <fullName evidence="2">Uncharacterized protein</fullName>
    </submittedName>
</protein>
<dbReference type="AlphaFoldDB" id="A0AAN6XCC2"/>
<feature type="compositionally biased region" description="Basic and acidic residues" evidence="1">
    <location>
        <begin position="165"/>
        <end position="180"/>
    </location>
</feature>
<feature type="compositionally biased region" description="Basic and acidic residues" evidence="1">
    <location>
        <begin position="346"/>
        <end position="358"/>
    </location>
</feature>
<comment type="caution">
    <text evidence="2">The sequence shown here is derived from an EMBL/GenBank/DDBJ whole genome shotgun (WGS) entry which is preliminary data.</text>
</comment>
<name>A0AAN6XCC2_9PEZI</name>
<feature type="compositionally biased region" description="Polar residues" evidence="1">
    <location>
        <begin position="304"/>
        <end position="319"/>
    </location>
</feature>
<feature type="region of interest" description="Disordered" evidence="1">
    <location>
        <begin position="843"/>
        <end position="867"/>
    </location>
</feature>
<proteinExistence type="predicted"/>
<feature type="region of interest" description="Disordered" evidence="1">
    <location>
        <begin position="780"/>
        <end position="811"/>
    </location>
</feature>
<feature type="compositionally biased region" description="Basic and acidic residues" evidence="1">
    <location>
        <begin position="515"/>
        <end position="525"/>
    </location>
</feature>
<feature type="compositionally biased region" description="Basic and acidic residues" evidence="1">
    <location>
        <begin position="639"/>
        <end position="648"/>
    </location>
</feature>
<feature type="compositionally biased region" description="Polar residues" evidence="1">
    <location>
        <begin position="384"/>
        <end position="395"/>
    </location>
</feature>